<accession>A0A1I7NH53</accession>
<dbReference type="EMBL" id="FPCH01000002">
    <property type="protein sequence ID" value="SFV33995.1"/>
    <property type="molecule type" value="Genomic_DNA"/>
</dbReference>
<proteinExistence type="predicted"/>
<protein>
    <recommendedName>
        <fullName evidence="2">GmrSD restriction endonucleases N-terminal domain-containing protein</fullName>
    </recommendedName>
</protein>
<evidence type="ECO:0000313" key="3">
    <source>
        <dbReference type="EMBL" id="SFV33995.1"/>
    </source>
</evidence>
<dbReference type="PANTHER" id="PTHR37292">
    <property type="entry name" value="VNG6097C"/>
    <property type="match status" value="1"/>
</dbReference>
<evidence type="ECO:0000256" key="1">
    <source>
        <dbReference type="SAM" id="MobiDB-lite"/>
    </source>
</evidence>
<name>A0A1I7NH53_9HYPH</name>
<dbReference type="PANTHER" id="PTHR37292:SF2">
    <property type="entry name" value="DUF262 DOMAIN-CONTAINING PROTEIN"/>
    <property type="match status" value="1"/>
</dbReference>
<feature type="region of interest" description="Disordered" evidence="1">
    <location>
        <begin position="1"/>
        <end position="20"/>
    </location>
</feature>
<organism evidence="3 4">
    <name type="scientific">Hyphomicrobium facile</name>
    <dbReference type="NCBI Taxonomy" id="51670"/>
    <lineage>
        <taxon>Bacteria</taxon>
        <taxon>Pseudomonadati</taxon>
        <taxon>Pseudomonadota</taxon>
        <taxon>Alphaproteobacteria</taxon>
        <taxon>Hyphomicrobiales</taxon>
        <taxon>Hyphomicrobiaceae</taxon>
        <taxon>Hyphomicrobium</taxon>
    </lineage>
</organism>
<gene>
    <name evidence="3" type="ORF">SAMN04488557_2179</name>
</gene>
<keyword evidence="4" id="KW-1185">Reference proteome</keyword>
<reference evidence="4" key="1">
    <citation type="submission" date="2016-10" db="EMBL/GenBank/DDBJ databases">
        <authorList>
            <person name="Varghese N."/>
            <person name="Submissions S."/>
        </authorList>
    </citation>
    <scope>NUCLEOTIDE SEQUENCE [LARGE SCALE GENOMIC DNA]</scope>
    <source>
        <strain evidence="4">DSM 1565</strain>
    </source>
</reference>
<dbReference type="Pfam" id="PF03235">
    <property type="entry name" value="GmrSD_N"/>
    <property type="match status" value="1"/>
</dbReference>
<feature type="domain" description="GmrSD restriction endonucleases N-terminal" evidence="2">
    <location>
        <begin position="24"/>
        <end position="231"/>
    </location>
</feature>
<dbReference type="Proteomes" id="UP000199423">
    <property type="component" value="Unassembled WGS sequence"/>
</dbReference>
<dbReference type="InterPro" id="IPR004919">
    <property type="entry name" value="GmrSD_N"/>
</dbReference>
<dbReference type="STRING" id="51670.SAMN04488557_2179"/>
<feature type="compositionally biased region" description="Polar residues" evidence="1">
    <location>
        <begin position="1"/>
        <end position="15"/>
    </location>
</feature>
<evidence type="ECO:0000313" key="4">
    <source>
        <dbReference type="Proteomes" id="UP000199423"/>
    </source>
</evidence>
<dbReference type="OrthoDB" id="9798761at2"/>
<dbReference type="RefSeq" id="WP_092867693.1">
    <property type="nucleotide sequence ID" value="NZ_FPCH01000002.1"/>
</dbReference>
<dbReference type="AlphaFoldDB" id="A0A1I7NH53"/>
<evidence type="ECO:0000259" key="2">
    <source>
        <dbReference type="Pfam" id="PF03235"/>
    </source>
</evidence>
<sequence length="546" mass="61308">MAKAATNTLSSSQSRAPDPSVDRIEELASRILKGDILLPKFQRDFVWEKKQIVELLDSIANNYPIGSVLLWRSTQPLRSERNIADLAIAPTQHGYPVNYLLDGQQRLSTICGALYWQGGDPQSRWNLAYDLQEGKFLHLDSLDDPPLHQMRLNLIRDPAKFFKQVASLDTLQSFDVQALKKRADELFNRLKDYKIATVTLHDMSIDTVAPIFERINSKGTPLTMVDLMRAATWSENFDLFDEISGITTELDSKRFGGIEKKTILRSISAAAGGGFSEASIDQLRRHDADKLKAAVNDTKVAYLRTVDFLATDLNIPSDAQLPYANQLVVLSEVFRLRKTPTAKQYSELKQWFWRTAATGYFGGWNTGNMAADQHAAVAFASESSAKLLPELGSPNESIWTEREFRSNTAHSKILILLLSFHHPRDLLTGQRIDVAQALYQGNTKEFHHFFPRDYLKNSKKSSMRDANVLANIVMLTSASNKAITNRSPSEYLKQAQTQLGKAFKEVLTSNLVSNDALDAALKDDYEGFRKARAATIHHEVSKLAGW</sequence>